<evidence type="ECO:0000313" key="3">
    <source>
        <dbReference type="Proteomes" id="UP000827721"/>
    </source>
</evidence>
<feature type="region of interest" description="Disordered" evidence="1">
    <location>
        <begin position="57"/>
        <end position="116"/>
    </location>
</feature>
<protein>
    <submittedName>
        <fullName evidence="2">Uncharacterized protein</fullName>
    </submittedName>
</protein>
<gene>
    <name evidence="2" type="ORF">JRO89_XS09G0201400</name>
</gene>
<keyword evidence="3" id="KW-1185">Reference proteome</keyword>
<dbReference type="EMBL" id="JAFEMO010000009">
    <property type="protein sequence ID" value="KAH7565397.1"/>
    <property type="molecule type" value="Genomic_DNA"/>
</dbReference>
<sequence length="204" mass="22589">MVLACLLESLETLKISITKIALNGVVNMELIKSGILNEEMRRRSQISSSSSQLDVLVIDSRGRSQSRKQKPREKSNKYVNVEKDVPNTNGDSTDLELVPPTPVPRQVGDEDQVDQSDEDDALIEVGYEDEEDDVHQLALTLVASPHLMPHIWNALIRRSKGIDTTVERGRSRSNNKFYLAPANDAGFGIYLISISFVISGGLAQ</sequence>
<proteinExistence type="predicted"/>
<evidence type="ECO:0000256" key="1">
    <source>
        <dbReference type="SAM" id="MobiDB-lite"/>
    </source>
</evidence>
<evidence type="ECO:0000313" key="2">
    <source>
        <dbReference type="EMBL" id="KAH7565397.1"/>
    </source>
</evidence>
<feature type="compositionally biased region" description="Basic and acidic residues" evidence="1">
    <location>
        <begin position="72"/>
        <end position="85"/>
    </location>
</feature>
<accession>A0ABQ8HM10</accession>
<organism evidence="2 3">
    <name type="scientific">Xanthoceras sorbifolium</name>
    <dbReference type="NCBI Taxonomy" id="99658"/>
    <lineage>
        <taxon>Eukaryota</taxon>
        <taxon>Viridiplantae</taxon>
        <taxon>Streptophyta</taxon>
        <taxon>Embryophyta</taxon>
        <taxon>Tracheophyta</taxon>
        <taxon>Spermatophyta</taxon>
        <taxon>Magnoliopsida</taxon>
        <taxon>eudicotyledons</taxon>
        <taxon>Gunneridae</taxon>
        <taxon>Pentapetalae</taxon>
        <taxon>rosids</taxon>
        <taxon>malvids</taxon>
        <taxon>Sapindales</taxon>
        <taxon>Sapindaceae</taxon>
        <taxon>Xanthoceroideae</taxon>
        <taxon>Xanthoceras</taxon>
    </lineage>
</organism>
<comment type="caution">
    <text evidence="2">The sequence shown here is derived from an EMBL/GenBank/DDBJ whole genome shotgun (WGS) entry which is preliminary data.</text>
</comment>
<name>A0ABQ8HM10_9ROSI</name>
<dbReference type="Proteomes" id="UP000827721">
    <property type="component" value="Unassembled WGS sequence"/>
</dbReference>
<reference evidence="2 3" key="1">
    <citation type="submission" date="2021-02" db="EMBL/GenBank/DDBJ databases">
        <title>Plant Genome Project.</title>
        <authorList>
            <person name="Zhang R.-G."/>
        </authorList>
    </citation>
    <scope>NUCLEOTIDE SEQUENCE [LARGE SCALE GENOMIC DNA]</scope>
    <source>
        <tissue evidence="2">Leaves</tissue>
    </source>
</reference>